<evidence type="ECO:0000256" key="5">
    <source>
        <dbReference type="HAMAP-Rule" id="MF_02126"/>
    </source>
</evidence>
<dbReference type="EC" id="2.1.1.297" evidence="5"/>
<keyword evidence="9" id="KW-1185">Reference proteome</keyword>
<comment type="function">
    <text evidence="5">Methylates the class 1 translation termination release factors RF1/PrfA and RF2/PrfB on the glutamine residue of the universally conserved GGQ motif.</text>
</comment>
<dbReference type="HAMAP" id="MF_02126">
    <property type="entry name" value="RF_methyltr_PrmC"/>
    <property type="match status" value="1"/>
</dbReference>
<dbReference type="SUPFAM" id="SSF53335">
    <property type="entry name" value="S-adenosyl-L-methionine-dependent methyltransferases"/>
    <property type="match status" value="1"/>
</dbReference>
<feature type="binding site" evidence="5">
    <location>
        <position position="172"/>
    </location>
    <ligand>
        <name>S-adenosyl-L-methionine</name>
        <dbReference type="ChEBI" id="CHEBI:59789"/>
    </ligand>
</feature>
<dbReference type="AlphaFoldDB" id="A0A1H8N0F0"/>
<evidence type="ECO:0000313" key="8">
    <source>
        <dbReference type="EMBL" id="SEO23044.1"/>
    </source>
</evidence>
<keyword evidence="3 5" id="KW-0949">S-adenosyl-L-methionine</keyword>
<dbReference type="InterPro" id="IPR040758">
    <property type="entry name" value="PrmC_N"/>
</dbReference>
<dbReference type="Gene3D" id="1.10.8.10">
    <property type="entry name" value="DNA helicase RuvA subunit, C-terminal domain"/>
    <property type="match status" value="1"/>
</dbReference>
<protein>
    <recommendedName>
        <fullName evidence="5">Release factor glutamine methyltransferase</fullName>
        <shortName evidence="5">RF MTase</shortName>
        <ecNumber evidence="5">2.1.1.297</ecNumber>
    </recommendedName>
    <alternativeName>
        <fullName evidence="5">N5-glutamine methyltransferase PrmC</fullName>
    </alternativeName>
    <alternativeName>
        <fullName evidence="5">Protein-(glutamine-N5) MTase PrmC</fullName>
    </alternativeName>
    <alternativeName>
        <fullName evidence="5">Protein-glutamine N-methyltransferase PrmC</fullName>
    </alternativeName>
</protein>
<reference evidence="8 9" key="1">
    <citation type="submission" date="2016-10" db="EMBL/GenBank/DDBJ databases">
        <authorList>
            <person name="de Groot N.N."/>
        </authorList>
    </citation>
    <scope>NUCLEOTIDE SEQUENCE [LARGE SCALE GENOMIC DNA]</scope>
    <source>
        <strain evidence="8 9">CGMCC 1.10434</strain>
    </source>
</reference>
<evidence type="ECO:0000256" key="4">
    <source>
        <dbReference type="ARBA" id="ARBA00048391"/>
    </source>
</evidence>
<feature type="binding site" evidence="5">
    <location>
        <position position="189"/>
    </location>
    <ligand>
        <name>S-adenosyl-L-methionine</name>
        <dbReference type="ChEBI" id="CHEBI:59789"/>
    </ligand>
</feature>
<dbReference type="PANTHER" id="PTHR18895">
    <property type="entry name" value="HEMK METHYLTRANSFERASE"/>
    <property type="match status" value="1"/>
</dbReference>
<dbReference type="InterPro" id="IPR029063">
    <property type="entry name" value="SAM-dependent_MTases_sf"/>
</dbReference>
<dbReference type="GO" id="GO:0032259">
    <property type="term" value="P:methylation"/>
    <property type="evidence" value="ECO:0007669"/>
    <property type="project" value="UniProtKB-KW"/>
</dbReference>
<dbReference type="InterPro" id="IPR050320">
    <property type="entry name" value="N5-glutamine_MTase"/>
</dbReference>
<dbReference type="Gene3D" id="3.40.50.150">
    <property type="entry name" value="Vaccinia Virus protein VP39"/>
    <property type="match status" value="1"/>
</dbReference>
<keyword evidence="1 5" id="KW-0489">Methyltransferase</keyword>
<dbReference type="CDD" id="cd02440">
    <property type="entry name" value="AdoMet_MTases"/>
    <property type="match status" value="1"/>
</dbReference>
<dbReference type="GO" id="GO:0003676">
    <property type="term" value="F:nucleic acid binding"/>
    <property type="evidence" value="ECO:0007669"/>
    <property type="project" value="InterPro"/>
</dbReference>
<evidence type="ECO:0000313" key="9">
    <source>
        <dbReference type="Proteomes" id="UP000199300"/>
    </source>
</evidence>
<proteinExistence type="inferred from homology"/>
<dbReference type="NCBIfam" id="TIGR03534">
    <property type="entry name" value="RF_mod_PrmC"/>
    <property type="match status" value="1"/>
</dbReference>
<keyword evidence="2 5" id="KW-0808">Transferase</keyword>
<evidence type="ECO:0000256" key="3">
    <source>
        <dbReference type="ARBA" id="ARBA00022691"/>
    </source>
</evidence>
<comment type="similarity">
    <text evidence="5">Belongs to the protein N5-glutamine methyltransferase family. PrmC subfamily.</text>
</comment>
<accession>A0A1H8N0F0</accession>
<evidence type="ECO:0000256" key="1">
    <source>
        <dbReference type="ARBA" id="ARBA00022603"/>
    </source>
</evidence>
<comment type="catalytic activity">
    <reaction evidence="4 5">
        <text>L-glutaminyl-[peptide chain release factor] + S-adenosyl-L-methionine = N(5)-methyl-L-glutaminyl-[peptide chain release factor] + S-adenosyl-L-homocysteine + H(+)</text>
        <dbReference type="Rhea" id="RHEA:42896"/>
        <dbReference type="Rhea" id="RHEA-COMP:10271"/>
        <dbReference type="Rhea" id="RHEA-COMP:10272"/>
        <dbReference type="ChEBI" id="CHEBI:15378"/>
        <dbReference type="ChEBI" id="CHEBI:30011"/>
        <dbReference type="ChEBI" id="CHEBI:57856"/>
        <dbReference type="ChEBI" id="CHEBI:59789"/>
        <dbReference type="ChEBI" id="CHEBI:61891"/>
        <dbReference type="EC" id="2.1.1.297"/>
    </reaction>
</comment>
<organism evidence="8 9">
    <name type="scientific">Amphibacillus marinus</name>
    <dbReference type="NCBI Taxonomy" id="872970"/>
    <lineage>
        <taxon>Bacteria</taxon>
        <taxon>Bacillati</taxon>
        <taxon>Bacillota</taxon>
        <taxon>Bacilli</taxon>
        <taxon>Bacillales</taxon>
        <taxon>Bacillaceae</taxon>
        <taxon>Amphibacillus</taxon>
    </lineage>
</organism>
<dbReference type="NCBIfam" id="TIGR00536">
    <property type="entry name" value="hemK_fam"/>
    <property type="match status" value="1"/>
</dbReference>
<dbReference type="InterPro" id="IPR007848">
    <property type="entry name" value="Small_mtfrase_dom"/>
</dbReference>
<feature type="binding site" evidence="5">
    <location>
        <begin position="189"/>
        <end position="192"/>
    </location>
    <ligand>
        <name>substrate</name>
    </ligand>
</feature>
<feature type="binding site" evidence="5">
    <location>
        <position position="145"/>
    </location>
    <ligand>
        <name>S-adenosyl-L-methionine</name>
        <dbReference type="ChEBI" id="CHEBI:59789"/>
    </ligand>
</feature>
<gene>
    <name evidence="5" type="primary">prmC</name>
    <name evidence="8" type="ORF">SAMN04488134_10575</name>
</gene>
<dbReference type="Pfam" id="PF05175">
    <property type="entry name" value="MTS"/>
    <property type="match status" value="1"/>
</dbReference>
<dbReference type="EMBL" id="FODJ01000005">
    <property type="protein sequence ID" value="SEO23044.1"/>
    <property type="molecule type" value="Genomic_DNA"/>
</dbReference>
<dbReference type="InterPro" id="IPR002052">
    <property type="entry name" value="DNA_methylase_N6_adenine_CS"/>
</dbReference>
<dbReference type="OrthoDB" id="9800643at2"/>
<dbReference type="PROSITE" id="PS00092">
    <property type="entry name" value="N6_MTASE"/>
    <property type="match status" value="1"/>
</dbReference>
<dbReference type="STRING" id="872970.SAMN04488134_10575"/>
<evidence type="ECO:0000256" key="2">
    <source>
        <dbReference type="ARBA" id="ARBA00022679"/>
    </source>
</evidence>
<evidence type="ECO:0000259" key="6">
    <source>
        <dbReference type="Pfam" id="PF05175"/>
    </source>
</evidence>
<dbReference type="InterPro" id="IPR019874">
    <property type="entry name" value="RF_methyltr_PrmC"/>
</dbReference>
<dbReference type="InterPro" id="IPR004556">
    <property type="entry name" value="HemK-like"/>
</dbReference>
<feature type="domain" description="Release factor glutamine methyltransferase N-terminal" evidence="7">
    <location>
        <begin position="7"/>
        <end position="76"/>
    </location>
</feature>
<feature type="binding site" evidence="5">
    <location>
        <begin position="122"/>
        <end position="126"/>
    </location>
    <ligand>
        <name>S-adenosyl-L-methionine</name>
        <dbReference type="ChEBI" id="CHEBI:59789"/>
    </ligand>
</feature>
<dbReference type="PANTHER" id="PTHR18895:SF74">
    <property type="entry name" value="MTRF1L RELEASE FACTOR GLUTAMINE METHYLTRANSFERASE"/>
    <property type="match status" value="1"/>
</dbReference>
<dbReference type="GO" id="GO:0102559">
    <property type="term" value="F:peptide chain release factor N(5)-glutamine methyltransferase activity"/>
    <property type="evidence" value="ECO:0007669"/>
    <property type="project" value="UniProtKB-EC"/>
</dbReference>
<feature type="domain" description="Methyltransferase small" evidence="6">
    <location>
        <begin position="106"/>
        <end position="193"/>
    </location>
</feature>
<sequence>MKLTFQEVLQRASLFLKEHNREEKVAELLLMYHAGFTKLDLIMHERDVVTESIYQAFHADLNQHVKTGIPIQHLTGKEFFYGRSYTVNSHVLIPRPETEELVQAILQTAPTTHTPMHLIDVGTGSGVIAITLKLENPSLDVAACDISPEALTVAEQNAVNLGADVQFFSSDFLDRWVYQREQVEIIVANPPYISWADEPSLSDTVKNFDPQLALFAKENGLAAYMKIVEQAKVVLKPGGLLFFEIGYQQADAVSNLIKQHFPNSKIEVKQDLNKKDRIIIAKC</sequence>
<dbReference type="Proteomes" id="UP000199300">
    <property type="component" value="Unassembled WGS sequence"/>
</dbReference>
<dbReference type="RefSeq" id="WP_091496882.1">
    <property type="nucleotide sequence ID" value="NZ_FODJ01000005.1"/>
</dbReference>
<evidence type="ECO:0000259" key="7">
    <source>
        <dbReference type="Pfam" id="PF17827"/>
    </source>
</evidence>
<dbReference type="Pfam" id="PF17827">
    <property type="entry name" value="PrmC_N"/>
    <property type="match status" value="1"/>
</dbReference>
<name>A0A1H8N0F0_9BACI</name>